<feature type="short sequence motif" description="Meso-diaminopimelate recognition motif" evidence="7">
    <location>
        <begin position="404"/>
        <end position="407"/>
    </location>
</feature>
<comment type="pathway">
    <text evidence="7 8">Cell wall biogenesis; peptidoglycan biosynthesis.</text>
</comment>
<keyword evidence="2 7" id="KW-0132">Cell division</keyword>
<evidence type="ECO:0000256" key="4">
    <source>
        <dbReference type="ARBA" id="ARBA00022984"/>
    </source>
</evidence>
<dbReference type="EC" id="6.3.2.13" evidence="7"/>
<keyword evidence="7" id="KW-0067">ATP-binding</keyword>
<comment type="function">
    <text evidence="7">Catalyzes the addition of meso-diaminopimelic acid to the nucleotide precursor UDP-N-acetylmuramoyl-L-alanyl-D-glutamate (UMAG) in the biosynthesis of bacterial cell-wall peptidoglycan.</text>
</comment>
<dbReference type="PANTHER" id="PTHR23135:SF4">
    <property type="entry name" value="UDP-N-ACETYLMURAMOYL-L-ALANYL-D-GLUTAMATE--2,6-DIAMINOPIMELATE LIGASE MURE HOMOLOG, CHLOROPLASTIC"/>
    <property type="match status" value="1"/>
</dbReference>
<evidence type="ECO:0000259" key="9">
    <source>
        <dbReference type="Pfam" id="PF01225"/>
    </source>
</evidence>
<dbReference type="InterPro" id="IPR000713">
    <property type="entry name" value="Mur_ligase_N"/>
</dbReference>
<proteinExistence type="inferred from homology"/>
<feature type="domain" description="Mur ligase C-terminal" evidence="10">
    <location>
        <begin position="329"/>
        <end position="459"/>
    </location>
</feature>
<dbReference type="InterPro" id="IPR005761">
    <property type="entry name" value="UDP-N-AcMur-Glu-dNH2Pim_ligase"/>
</dbReference>
<evidence type="ECO:0000313" key="13">
    <source>
        <dbReference type="EMBL" id="VFK43824.1"/>
    </source>
</evidence>
<dbReference type="AlphaFoldDB" id="A0A451BJS0"/>
<evidence type="ECO:0000313" key="12">
    <source>
        <dbReference type="EMBL" id="VFK38977.1"/>
    </source>
</evidence>
<comment type="catalytic activity">
    <reaction evidence="7">
        <text>UDP-N-acetyl-alpha-D-muramoyl-L-alanyl-D-glutamate + meso-2,6-diaminopimelate + ATP = UDP-N-acetyl-alpha-D-muramoyl-L-alanyl-gamma-D-glutamyl-meso-2,6-diaminopimelate + ADP + phosphate + H(+)</text>
        <dbReference type="Rhea" id="RHEA:23676"/>
        <dbReference type="ChEBI" id="CHEBI:15378"/>
        <dbReference type="ChEBI" id="CHEBI:30616"/>
        <dbReference type="ChEBI" id="CHEBI:43474"/>
        <dbReference type="ChEBI" id="CHEBI:57791"/>
        <dbReference type="ChEBI" id="CHEBI:83900"/>
        <dbReference type="ChEBI" id="CHEBI:83905"/>
        <dbReference type="ChEBI" id="CHEBI:456216"/>
        <dbReference type="EC" id="6.3.2.13"/>
    </reaction>
</comment>
<feature type="binding site" evidence="7">
    <location>
        <position position="461"/>
    </location>
    <ligand>
        <name>meso-2,6-diaminopimelate</name>
        <dbReference type="ChEBI" id="CHEBI:57791"/>
    </ligand>
</feature>
<dbReference type="EMBL" id="CAADFU010000030">
    <property type="protein sequence ID" value="VFK43824.1"/>
    <property type="molecule type" value="Genomic_DNA"/>
</dbReference>
<evidence type="ECO:0000256" key="1">
    <source>
        <dbReference type="ARBA" id="ARBA00005898"/>
    </source>
</evidence>
<dbReference type="NCBIfam" id="TIGR01085">
    <property type="entry name" value="murE"/>
    <property type="match status" value="1"/>
</dbReference>
<dbReference type="NCBIfam" id="NF001124">
    <property type="entry name" value="PRK00139.1-2"/>
    <property type="match status" value="1"/>
</dbReference>
<feature type="binding site" evidence="7">
    <location>
        <position position="188"/>
    </location>
    <ligand>
        <name>UDP-N-acetyl-alpha-D-muramoyl-L-alanyl-D-glutamate</name>
        <dbReference type="ChEBI" id="CHEBI:83900"/>
    </ligand>
</feature>
<organism evidence="14">
    <name type="scientific">Candidatus Kentrum sp. SD</name>
    <dbReference type="NCBI Taxonomy" id="2126332"/>
    <lineage>
        <taxon>Bacteria</taxon>
        <taxon>Pseudomonadati</taxon>
        <taxon>Pseudomonadota</taxon>
        <taxon>Gammaproteobacteria</taxon>
        <taxon>Candidatus Kentrum</taxon>
    </lineage>
</organism>
<comment type="cofactor">
    <cofactor evidence="7">
        <name>Mg(2+)</name>
        <dbReference type="ChEBI" id="CHEBI:18420"/>
    </cofactor>
</comment>
<dbReference type="Gene3D" id="3.90.190.20">
    <property type="entry name" value="Mur ligase, C-terminal domain"/>
    <property type="match status" value="1"/>
</dbReference>
<evidence type="ECO:0000256" key="5">
    <source>
        <dbReference type="ARBA" id="ARBA00023306"/>
    </source>
</evidence>
<keyword evidence="6 7" id="KW-0961">Cell wall biogenesis/degradation</keyword>
<gene>
    <name evidence="7" type="primary">murE</name>
    <name evidence="14" type="ORF">BECKSD772D_GA0070982_101726</name>
    <name evidence="13" type="ORF">BECKSD772E_GA0070983_10303</name>
    <name evidence="12" type="ORF">BECKSD772F_GA0070984_10313</name>
</gene>
<comment type="similarity">
    <text evidence="1 7">Belongs to the MurCDEF family. MurE subfamily.</text>
</comment>
<dbReference type="InterPro" id="IPR036565">
    <property type="entry name" value="Mur-like_cat_sf"/>
</dbReference>
<dbReference type="Gene3D" id="3.40.1190.10">
    <property type="entry name" value="Mur-like, catalytic domain"/>
    <property type="match status" value="1"/>
</dbReference>
<dbReference type="InterPro" id="IPR004101">
    <property type="entry name" value="Mur_ligase_C"/>
</dbReference>
<keyword evidence="7" id="KW-0963">Cytoplasm</keyword>
<dbReference type="GO" id="GO:0008360">
    <property type="term" value="P:regulation of cell shape"/>
    <property type="evidence" value="ECO:0007669"/>
    <property type="project" value="UniProtKB-KW"/>
</dbReference>
<dbReference type="GO" id="GO:0009252">
    <property type="term" value="P:peptidoglycan biosynthetic process"/>
    <property type="evidence" value="ECO:0007669"/>
    <property type="project" value="UniProtKB-UniRule"/>
</dbReference>
<dbReference type="GO" id="GO:0005524">
    <property type="term" value="F:ATP binding"/>
    <property type="evidence" value="ECO:0007669"/>
    <property type="project" value="UniProtKB-UniRule"/>
</dbReference>
<evidence type="ECO:0000259" key="10">
    <source>
        <dbReference type="Pfam" id="PF02875"/>
    </source>
</evidence>
<dbReference type="GO" id="GO:0071555">
    <property type="term" value="P:cell wall organization"/>
    <property type="evidence" value="ECO:0007669"/>
    <property type="project" value="UniProtKB-KW"/>
</dbReference>
<feature type="domain" description="Mur ligase central" evidence="11">
    <location>
        <begin position="111"/>
        <end position="306"/>
    </location>
</feature>
<dbReference type="UniPathway" id="UPA00219"/>
<name>A0A451BJS0_9GAMM</name>
<dbReference type="SUPFAM" id="SSF53244">
    <property type="entry name" value="MurD-like peptide ligases, peptide-binding domain"/>
    <property type="match status" value="1"/>
</dbReference>
<dbReference type="InterPro" id="IPR035911">
    <property type="entry name" value="MurE/MurF_N"/>
</dbReference>
<dbReference type="GO" id="GO:0051301">
    <property type="term" value="P:cell division"/>
    <property type="evidence" value="ECO:0007669"/>
    <property type="project" value="UniProtKB-KW"/>
</dbReference>
<keyword evidence="7" id="KW-0547">Nucleotide-binding</keyword>
<keyword evidence="5 7" id="KW-0131">Cell cycle</keyword>
<dbReference type="GO" id="GO:0005737">
    <property type="term" value="C:cytoplasm"/>
    <property type="evidence" value="ECO:0007669"/>
    <property type="project" value="UniProtKB-SubCell"/>
</dbReference>
<dbReference type="InterPro" id="IPR036615">
    <property type="entry name" value="Mur_ligase_C_dom_sf"/>
</dbReference>
<dbReference type="SUPFAM" id="SSF63418">
    <property type="entry name" value="MurE/MurF N-terminal domain"/>
    <property type="match status" value="1"/>
</dbReference>
<evidence type="ECO:0000256" key="7">
    <source>
        <dbReference type="HAMAP-Rule" id="MF_00208"/>
    </source>
</evidence>
<keyword evidence="3 7" id="KW-0133">Cell shape</keyword>
<evidence type="ECO:0000256" key="3">
    <source>
        <dbReference type="ARBA" id="ARBA00022960"/>
    </source>
</evidence>
<evidence type="ECO:0000259" key="11">
    <source>
        <dbReference type="Pfam" id="PF08245"/>
    </source>
</evidence>
<dbReference type="Pfam" id="PF02875">
    <property type="entry name" value="Mur_ligase_C"/>
    <property type="match status" value="1"/>
</dbReference>
<dbReference type="Pfam" id="PF08245">
    <property type="entry name" value="Mur_ligase_M"/>
    <property type="match status" value="1"/>
</dbReference>
<dbReference type="Gene3D" id="3.40.1390.10">
    <property type="entry name" value="MurE/MurF, N-terminal domain"/>
    <property type="match status" value="1"/>
</dbReference>
<evidence type="ECO:0000256" key="6">
    <source>
        <dbReference type="ARBA" id="ARBA00023316"/>
    </source>
</evidence>
<evidence type="ECO:0000313" key="14">
    <source>
        <dbReference type="EMBL" id="VFK78544.1"/>
    </source>
</evidence>
<reference evidence="14" key="1">
    <citation type="submission" date="2019-02" db="EMBL/GenBank/DDBJ databases">
        <authorList>
            <person name="Gruber-Vodicka R. H."/>
            <person name="Seah K. B. B."/>
        </authorList>
    </citation>
    <scope>NUCLEOTIDE SEQUENCE</scope>
    <source>
        <strain evidence="14">BECK_S127</strain>
        <strain evidence="13">BECK_S1320</strain>
        <strain evidence="12">BECK_S1321</strain>
    </source>
</reference>
<feature type="binding site" evidence="7">
    <location>
        <position position="380"/>
    </location>
    <ligand>
        <name>meso-2,6-diaminopimelate</name>
        <dbReference type="ChEBI" id="CHEBI:57791"/>
    </ligand>
</feature>
<feature type="binding site" evidence="7">
    <location>
        <begin position="113"/>
        <end position="119"/>
    </location>
    <ligand>
        <name>ATP</name>
        <dbReference type="ChEBI" id="CHEBI:30616"/>
    </ligand>
</feature>
<dbReference type="Pfam" id="PF01225">
    <property type="entry name" value="Mur_ligase"/>
    <property type="match status" value="1"/>
</dbReference>
<dbReference type="InterPro" id="IPR013221">
    <property type="entry name" value="Mur_ligase_cen"/>
</dbReference>
<accession>A0A451BJS0</accession>
<dbReference type="GO" id="GO:0008765">
    <property type="term" value="F:UDP-N-acetylmuramoylalanyl-D-glutamate-2,6-diaminopimelate ligase activity"/>
    <property type="evidence" value="ECO:0007669"/>
    <property type="project" value="UniProtKB-UniRule"/>
</dbReference>
<protein>
    <recommendedName>
        <fullName evidence="7">UDP-N-acetylmuramoyl-L-alanyl-D-glutamate--2,6-diaminopimelate ligase</fullName>
        <ecNumber evidence="7">6.3.2.13</ecNumber>
    </recommendedName>
    <alternativeName>
        <fullName evidence="7">Meso-A2pm-adding enzyme</fullName>
    </alternativeName>
    <alternativeName>
        <fullName evidence="7">Meso-diaminopimelate-adding enzyme</fullName>
    </alternativeName>
    <alternativeName>
        <fullName evidence="7">UDP-MurNAc-L-Ala-D-Glu:meso-diaminopimelate ligase</fullName>
    </alternativeName>
    <alternativeName>
        <fullName evidence="7">UDP-MurNAc-tripeptide synthetase</fullName>
    </alternativeName>
    <alternativeName>
        <fullName evidence="7">UDP-N-acetylmuramyl-tripeptide synthetase</fullName>
    </alternativeName>
</protein>
<feature type="binding site" evidence="7">
    <location>
        <begin position="404"/>
        <end position="407"/>
    </location>
    <ligand>
        <name>meso-2,6-diaminopimelate</name>
        <dbReference type="ChEBI" id="CHEBI:57791"/>
    </ligand>
</feature>
<feature type="binding site" evidence="7">
    <location>
        <position position="457"/>
    </location>
    <ligand>
        <name>meso-2,6-diaminopimelate</name>
        <dbReference type="ChEBI" id="CHEBI:57791"/>
    </ligand>
</feature>
<feature type="domain" description="Mur ligase N-terminal catalytic" evidence="9">
    <location>
        <begin position="24"/>
        <end position="99"/>
    </location>
</feature>
<keyword evidence="4 7" id="KW-0573">Peptidoglycan synthesis</keyword>
<dbReference type="SUPFAM" id="SSF53623">
    <property type="entry name" value="MurD-like peptide ligases, catalytic domain"/>
    <property type="match status" value="1"/>
</dbReference>
<dbReference type="NCBIfam" id="NF001126">
    <property type="entry name" value="PRK00139.1-4"/>
    <property type="match status" value="1"/>
</dbReference>
<comment type="subcellular location">
    <subcellularLocation>
        <location evidence="7 8">Cytoplasm</location>
    </subcellularLocation>
</comment>
<sequence length="496" mass="54625">MLPLNRILKNIPVIARQGSDALSIQNIHFDSRRIEEGDLFFALKGTRVDGRGFIAQAVRNGARAVVCEHPPPPDLPRELAIITVGDPNAALGIAASDFYGAPSRSLALVGVTGTNGKTTIATSLFRLFRKRGYKVGLLSTIQNRIHDEKITTTHTTPDALRINRLIRKMVDAGCQYCFMEVSSHALAQQRVSGLRFAGGIFSNLTQDHLDYHETFEQYRDAKKSFFDRLPPDAFALANADDPNANLMLRDCHSRKFHYATRTSADFNCRILEKGFDGMTLDLSGIRVRARLTGAFNASNLLAVHGAAMLLGQPREAVLAAISSLGNVAGRFESMRASRGVTAIIDYAHTPDALENVLETIRGIRNGNQRIITVVGAGGDRDRTKRPLMGRIVARSSDRVILTTDNPRSEDPARIIDDMRQGIRDPDQQKVARILDRRQAIETALSQAAPGDIVLVAGKGHETYQEIRGVRNHFDDKEVVLAFDSVHDLPSHGNPRE</sequence>
<evidence type="ECO:0000256" key="8">
    <source>
        <dbReference type="RuleBase" id="RU004135"/>
    </source>
</evidence>
<dbReference type="HAMAP" id="MF_00208">
    <property type="entry name" value="MurE"/>
    <property type="match status" value="1"/>
</dbReference>
<evidence type="ECO:0000256" key="2">
    <source>
        <dbReference type="ARBA" id="ARBA00022618"/>
    </source>
</evidence>
<feature type="modified residue" description="N6-carboxylysine" evidence="7">
    <location>
        <position position="222"/>
    </location>
</feature>
<comment type="PTM">
    <text evidence="7">Carboxylation is probably crucial for Mg(2+) binding and, consequently, for the gamma-phosphate positioning of ATP.</text>
</comment>
<dbReference type="GO" id="GO:0000287">
    <property type="term" value="F:magnesium ion binding"/>
    <property type="evidence" value="ECO:0007669"/>
    <property type="project" value="UniProtKB-UniRule"/>
</dbReference>
<keyword evidence="7 14" id="KW-0436">Ligase</keyword>
<dbReference type="EMBL" id="CAADFR010000031">
    <property type="protein sequence ID" value="VFK38977.1"/>
    <property type="molecule type" value="Genomic_DNA"/>
</dbReference>
<feature type="binding site" evidence="7">
    <location>
        <position position="182"/>
    </location>
    <ligand>
        <name>UDP-N-acetyl-alpha-D-muramoyl-L-alanyl-D-glutamate</name>
        <dbReference type="ChEBI" id="CHEBI:83900"/>
    </ligand>
</feature>
<comment type="caution">
    <text evidence="7">Lacks conserved residue(s) required for the propagation of feature annotation.</text>
</comment>
<keyword evidence="7" id="KW-0460">Magnesium</keyword>
<feature type="binding site" evidence="7">
    <location>
        <begin position="155"/>
        <end position="156"/>
    </location>
    <ligand>
        <name>UDP-N-acetyl-alpha-D-muramoyl-L-alanyl-D-glutamate</name>
        <dbReference type="ChEBI" id="CHEBI:83900"/>
    </ligand>
</feature>
<feature type="binding site" evidence="7">
    <location>
        <position position="190"/>
    </location>
    <ligand>
        <name>UDP-N-acetyl-alpha-D-muramoyl-L-alanyl-D-glutamate</name>
        <dbReference type="ChEBI" id="CHEBI:83900"/>
    </ligand>
</feature>
<dbReference type="PANTHER" id="PTHR23135">
    <property type="entry name" value="MUR LIGASE FAMILY MEMBER"/>
    <property type="match status" value="1"/>
</dbReference>
<dbReference type="EMBL" id="CAADHB010000017">
    <property type="protein sequence ID" value="VFK78544.1"/>
    <property type="molecule type" value="Genomic_DNA"/>
</dbReference>
<feature type="binding site" evidence="7">
    <location>
        <position position="31"/>
    </location>
    <ligand>
        <name>UDP-N-acetyl-alpha-D-muramoyl-L-alanyl-D-glutamate</name>
        <dbReference type="ChEBI" id="CHEBI:83900"/>
    </ligand>
</feature>